<dbReference type="AlphaFoldDB" id="A0A417YZL6"/>
<proteinExistence type="predicted"/>
<gene>
    <name evidence="1" type="ORF">D1B31_01080</name>
</gene>
<dbReference type="SUPFAM" id="SSF52540">
    <property type="entry name" value="P-loop containing nucleoside triphosphate hydrolases"/>
    <property type="match status" value="1"/>
</dbReference>
<dbReference type="EMBL" id="QWEG01000001">
    <property type="protein sequence ID" value="RHW43295.1"/>
    <property type="molecule type" value="Genomic_DNA"/>
</dbReference>
<organism evidence="1 2">
    <name type="scientific">Neobacillus notoginsengisoli</name>
    <dbReference type="NCBI Taxonomy" id="1578198"/>
    <lineage>
        <taxon>Bacteria</taxon>
        <taxon>Bacillati</taxon>
        <taxon>Bacillota</taxon>
        <taxon>Bacilli</taxon>
        <taxon>Bacillales</taxon>
        <taxon>Bacillaceae</taxon>
        <taxon>Neobacillus</taxon>
    </lineage>
</organism>
<keyword evidence="1" id="KW-0067">ATP-binding</keyword>
<dbReference type="InterPro" id="IPR027417">
    <property type="entry name" value="P-loop_NTPase"/>
</dbReference>
<protein>
    <submittedName>
        <fullName evidence="1">ATP-binding protein</fullName>
    </submittedName>
</protein>
<dbReference type="OrthoDB" id="2356842at2"/>
<comment type="caution">
    <text evidence="1">The sequence shown here is derived from an EMBL/GenBank/DDBJ whole genome shotgun (WGS) entry which is preliminary data.</text>
</comment>
<reference evidence="1 2" key="1">
    <citation type="journal article" date="2017" name="Int. J. Syst. Evol. Microbiol.">
        <title>Bacillus notoginsengisoli sp. nov., a novel bacterium isolated from the rhizosphere of Panax notoginseng.</title>
        <authorList>
            <person name="Zhang M.Y."/>
            <person name="Cheng J."/>
            <person name="Cai Y."/>
            <person name="Zhang T.Y."/>
            <person name="Wu Y.Y."/>
            <person name="Manikprabhu D."/>
            <person name="Li W.J."/>
            <person name="Zhang Y.X."/>
        </authorList>
    </citation>
    <scope>NUCLEOTIDE SEQUENCE [LARGE SCALE GENOMIC DNA]</scope>
    <source>
        <strain evidence="1 2">JCM 30743</strain>
    </source>
</reference>
<dbReference type="GO" id="GO:0005524">
    <property type="term" value="F:ATP binding"/>
    <property type="evidence" value="ECO:0007669"/>
    <property type="project" value="UniProtKB-KW"/>
</dbReference>
<evidence type="ECO:0000313" key="1">
    <source>
        <dbReference type="EMBL" id="RHW43295.1"/>
    </source>
</evidence>
<name>A0A417YZL6_9BACI</name>
<evidence type="ECO:0000313" key="2">
    <source>
        <dbReference type="Proteomes" id="UP000284416"/>
    </source>
</evidence>
<accession>A0A417YZL6</accession>
<dbReference type="Gene3D" id="3.40.50.300">
    <property type="entry name" value="P-loop containing nucleotide triphosphate hydrolases"/>
    <property type="match status" value="1"/>
</dbReference>
<keyword evidence="1" id="KW-0547">Nucleotide-binding</keyword>
<dbReference type="RefSeq" id="WP_118918903.1">
    <property type="nucleotide sequence ID" value="NZ_QWEG01000001.1"/>
</dbReference>
<dbReference type="Proteomes" id="UP000284416">
    <property type="component" value="Unassembled WGS sequence"/>
</dbReference>
<keyword evidence="2" id="KW-1185">Reference proteome</keyword>
<dbReference type="Pfam" id="PF13671">
    <property type="entry name" value="AAA_33"/>
    <property type="match status" value="1"/>
</dbReference>
<sequence>MKRLVIMTVGKTHSGKTTFAHALEQRLKQSLVIDQDNHAAFINTYYNNLQPKQGPNFLKNALSNLIVDYAKKNTNFHLIICNSNRKRKDRSYLLEEVFPKKQFIRVIVYFDIPESVLEARVSTTTRSTNIFQDAYSNFKDVLARQQDETFEKGFIDPVEREADHLLTVKDEKDVENVIEGIIHIANEAPSTVGGISIDKN</sequence>